<accession>A0A0A9DJC5</accession>
<reference evidence="1" key="2">
    <citation type="journal article" date="2015" name="Data Brief">
        <title>Shoot transcriptome of the giant reed, Arundo donax.</title>
        <authorList>
            <person name="Barrero R.A."/>
            <person name="Guerrero F.D."/>
            <person name="Moolhuijzen P."/>
            <person name="Goolsby J.A."/>
            <person name="Tidwell J."/>
            <person name="Bellgard S.E."/>
            <person name="Bellgard M.I."/>
        </authorList>
    </citation>
    <scope>NUCLEOTIDE SEQUENCE</scope>
    <source>
        <tissue evidence="1">Shoot tissue taken approximately 20 cm above the soil surface</tissue>
    </source>
</reference>
<organism evidence="1">
    <name type="scientific">Arundo donax</name>
    <name type="common">Giant reed</name>
    <name type="synonym">Donax arundinaceus</name>
    <dbReference type="NCBI Taxonomy" id="35708"/>
    <lineage>
        <taxon>Eukaryota</taxon>
        <taxon>Viridiplantae</taxon>
        <taxon>Streptophyta</taxon>
        <taxon>Embryophyta</taxon>
        <taxon>Tracheophyta</taxon>
        <taxon>Spermatophyta</taxon>
        <taxon>Magnoliopsida</taxon>
        <taxon>Liliopsida</taxon>
        <taxon>Poales</taxon>
        <taxon>Poaceae</taxon>
        <taxon>PACMAD clade</taxon>
        <taxon>Arundinoideae</taxon>
        <taxon>Arundineae</taxon>
        <taxon>Arundo</taxon>
    </lineage>
</organism>
<dbReference type="EMBL" id="GBRH01209246">
    <property type="protein sequence ID" value="JAD88649.1"/>
    <property type="molecule type" value="Transcribed_RNA"/>
</dbReference>
<reference evidence="1" key="1">
    <citation type="submission" date="2014-09" db="EMBL/GenBank/DDBJ databases">
        <authorList>
            <person name="Magalhaes I.L.F."/>
            <person name="Oliveira U."/>
            <person name="Santos F.R."/>
            <person name="Vidigal T.H.D.A."/>
            <person name="Brescovit A.D."/>
            <person name="Santos A.J."/>
        </authorList>
    </citation>
    <scope>NUCLEOTIDE SEQUENCE</scope>
    <source>
        <tissue evidence="1">Shoot tissue taken approximately 20 cm above the soil surface</tissue>
    </source>
</reference>
<sequence length="26" mass="3029">MLVKLLYAPFTSQVSTILKLSMSFFY</sequence>
<proteinExistence type="predicted"/>
<dbReference type="AlphaFoldDB" id="A0A0A9DJC5"/>
<evidence type="ECO:0000313" key="1">
    <source>
        <dbReference type="EMBL" id="JAD88649.1"/>
    </source>
</evidence>
<protein>
    <submittedName>
        <fullName evidence="1">Uncharacterized protein</fullName>
    </submittedName>
</protein>
<name>A0A0A9DJC5_ARUDO</name>